<dbReference type="InterPro" id="IPR035940">
    <property type="entry name" value="CAP_sf"/>
</dbReference>
<feature type="compositionally biased region" description="Low complexity" evidence="1">
    <location>
        <begin position="70"/>
        <end position="104"/>
    </location>
</feature>
<evidence type="ECO:0000256" key="1">
    <source>
        <dbReference type="SAM" id="MobiDB-lite"/>
    </source>
</evidence>
<evidence type="ECO:0000256" key="2">
    <source>
        <dbReference type="SAM" id="Phobius"/>
    </source>
</evidence>
<keyword evidence="2" id="KW-0472">Membrane</keyword>
<feature type="region of interest" description="Disordered" evidence="1">
    <location>
        <begin position="65"/>
        <end position="223"/>
    </location>
</feature>
<dbReference type="PANTHER" id="PTHR31157">
    <property type="entry name" value="SCP DOMAIN-CONTAINING PROTEIN"/>
    <property type="match status" value="1"/>
</dbReference>
<feature type="domain" description="SCP" evidence="3">
    <location>
        <begin position="234"/>
        <end position="348"/>
    </location>
</feature>
<protein>
    <submittedName>
        <fullName evidence="4">Uncharacterized conserved protein YkwD, contains CAP (CSP/antigen 5/PR1) domain</fullName>
    </submittedName>
</protein>
<sequence length="349" mass="33632">MSRPLRRGRVRHLLPVLAVVLAVGGIALLVPLMAAGRGALSTAESSSTSTADDVVADAERTGVVTMGVDGAPVAPGTTPGSTAPGTTEPSTTAPGSTAPGTTEPDTTEPDTTEPDTTAPDTTEPDTTAPDTTAPDTTAPGSSAPGSTSAGSPSSGSSSGSSSAGSSTASSSAGTSSAAPGTSAPAPRAGASTSSSAGTSSAGSTTQSPTLSSSQAAPAPVAAAAPAPSTEGAVLALVNQERAAAGCAPVAADAALAGVARAHSVDMRDRGYFSHTTPEGLDPFDRARAAGVGYARAENIARGQADPAAVMDAWMNSPGHRANILDCSLTKLGVGVAEGAGGPWWTQLFG</sequence>
<keyword evidence="2" id="KW-1133">Transmembrane helix</keyword>
<gene>
    <name evidence="4" type="ORF">SAMN06273567_101104</name>
</gene>
<evidence type="ECO:0000313" key="4">
    <source>
        <dbReference type="EMBL" id="SMO33917.1"/>
    </source>
</evidence>
<reference evidence="4 5" key="1">
    <citation type="submission" date="2017-05" db="EMBL/GenBank/DDBJ databases">
        <authorList>
            <person name="Varghese N."/>
            <person name="Submissions S."/>
        </authorList>
    </citation>
    <scope>NUCLEOTIDE SEQUENCE [LARGE SCALE GENOMIC DNA]</scope>
    <source>
        <strain evidence="4 5">DSM 46834</strain>
    </source>
</reference>
<dbReference type="CDD" id="cd05379">
    <property type="entry name" value="CAP_bacterial"/>
    <property type="match status" value="1"/>
</dbReference>
<keyword evidence="5" id="KW-1185">Reference proteome</keyword>
<feature type="transmembrane region" description="Helical" evidence="2">
    <location>
        <begin position="12"/>
        <end position="34"/>
    </location>
</feature>
<organism evidence="4 5">
    <name type="scientific">Geodermatophilus aquaeductus</name>
    <dbReference type="NCBI Taxonomy" id="1564161"/>
    <lineage>
        <taxon>Bacteria</taxon>
        <taxon>Bacillati</taxon>
        <taxon>Actinomycetota</taxon>
        <taxon>Actinomycetes</taxon>
        <taxon>Geodermatophilales</taxon>
        <taxon>Geodermatophilaceae</taxon>
        <taxon>Geodermatophilus</taxon>
    </lineage>
</organism>
<dbReference type="AlphaFoldDB" id="A0A521AGI3"/>
<dbReference type="Pfam" id="PF00188">
    <property type="entry name" value="CAP"/>
    <property type="match status" value="1"/>
</dbReference>
<dbReference type="Gene3D" id="3.40.33.10">
    <property type="entry name" value="CAP"/>
    <property type="match status" value="1"/>
</dbReference>
<dbReference type="Proteomes" id="UP000317484">
    <property type="component" value="Unassembled WGS sequence"/>
</dbReference>
<dbReference type="PANTHER" id="PTHR31157:SF1">
    <property type="entry name" value="SCP DOMAIN-CONTAINING PROTEIN"/>
    <property type="match status" value="1"/>
</dbReference>
<evidence type="ECO:0000259" key="3">
    <source>
        <dbReference type="Pfam" id="PF00188"/>
    </source>
</evidence>
<dbReference type="SUPFAM" id="SSF55797">
    <property type="entry name" value="PR-1-like"/>
    <property type="match status" value="1"/>
</dbReference>
<feature type="compositionally biased region" description="Low complexity" evidence="1">
    <location>
        <begin position="114"/>
        <end position="223"/>
    </location>
</feature>
<dbReference type="EMBL" id="FXTJ01000001">
    <property type="protein sequence ID" value="SMO33917.1"/>
    <property type="molecule type" value="Genomic_DNA"/>
</dbReference>
<name>A0A521AGI3_9ACTN</name>
<proteinExistence type="predicted"/>
<accession>A0A521AGI3</accession>
<keyword evidence="2" id="KW-0812">Transmembrane</keyword>
<evidence type="ECO:0000313" key="5">
    <source>
        <dbReference type="Proteomes" id="UP000317484"/>
    </source>
</evidence>
<dbReference type="InterPro" id="IPR014044">
    <property type="entry name" value="CAP_dom"/>
</dbReference>